<name>A0A1Q9EHJ8_SYMMI</name>
<dbReference type="Proteomes" id="UP000186817">
    <property type="component" value="Unassembled WGS sequence"/>
</dbReference>
<reference evidence="6 7" key="1">
    <citation type="submission" date="2016-02" db="EMBL/GenBank/DDBJ databases">
        <title>Genome analysis of coral dinoflagellate symbionts highlights evolutionary adaptations to a symbiotic lifestyle.</title>
        <authorList>
            <person name="Aranda M."/>
            <person name="Li Y."/>
            <person name="Liew Y.J."/>
            <person name="Baumgarten S."/>
            <person name="Simakov O."/>
            <person name="Wilson M."/>
            <person name="Piel J."/>
            <person name="Ashoor H."/>
            <person name="Bougouffa S."/>
            <person name="Bajic V.B."/>
            <person name="Ryu T."/>
            <person name="Ravasi T."/>
            <person name="Bayer T."/>
            <person name="Micklem G."/>
            <person name="Kim H."/>
            <person name="Bhak J."/>
            <person name="Lajeunesse T.C."/>
            <person name="Voolstra C.R."/>
        </authorList>
    </citation>
    <scope>NUCLEOTIDE SEQUENCE [LARGE SCALE GENOMIC DNA]</scope>
    <source>
        <strain evidence="6 7">CCMP2467</strain>
    </source>
</reference>
<sequence length="795" mass="86947">MVRTLRGQTCTVLAALARLAASPAVSMERDRVAHLMERMNLGQGPRQERRGHGPQSRVDADCYRCDYRLQQGQPMQPAALVEVLCAVMLLDVWDDHLLETAGAHLQHISTGQGQQSLATAALAEAVRRTGELQPFELAHLSFAARGSDRRRVPSECYADIVAMTNAATRRSPALLPGVVALVACLTVGRLAAQALGFVPSTPSTSLRTRTAPRVALAASMRDSEGNKVREPKTFDAADASSVAGSVTVEYKKRPFGVLAYAPSTNGKGAMVWQMNENSRYPGDPQGQAWTGGVKQYMAVKSVAGQDVSTWDFWDILDLLDDKILDNSAGIFQSSGSGGMGNKPAELPLAVEYVEFSSMGAAAPAAPAAGSSEQFVDTRDERFKDLPKDATIKEYKIPPAPPSYTSTTVEGLRSAVAAMPDPVGHAGPRYQGKASLNEASIRQMLAQFKMPGCIETVLTGQILPMKDAYQLAIDAYDILVKEKTLGRVSVPVGKKRRFDFDHMLSLAGFPSPDNQHRGAKFLFNGDFVDRGPWSVEVIFTILAFKMQFRKVWQPNGVYMNRGNHEAEMANHFYGFFGELEVKYELLSRRKRMIDLFAEIFRATPLCHVINDEVFVVHGGIPGPDPRVWWKGMDNQISFDGRQIQISLSEIENSNRFMEPNPDENPLMVDLLWSDPKGKDGYGPSGRMSSGIYLFGPDVSRNFMEFNGLKMTLRSHEVKAQGYRFDHEGAYPLITVFSAPNYVDKAGNMASVAVLTNDGTKMAGPEFVQYSAQPHPDVPSGAYAVGGPLHPESAAAR</sequence>
<dbReference type="SUPFAM" id="SSF56300">
    <property type="entry name" value="Metallo-dependent phosphatases"/>
    <property type="match status" value="1"/>
</dbReference>
<evidence type="ECO:0000256" key="3">
    <source>
        <dbReference type="ARBA" id="ARBA00023211"/>
    </source>
</evidence>
<proteinExistence type="inferred from homology"/>
<dbReference type="PANTHER" id="PTHR45668:SF9">
    <property type="entry name" value="SERINE_THREONINE-PROTEIN PHOSPHATASE 7"/>
    <property type="match status" value="1"/>
</dbReference>
<comment type="caution">
    <text evidence="6">The sequence shown here is derived from an EMBL/GenBank/DDBJ whole genome shotgun (WGS) entry which is preliminary data.</text>
</comment>
<dbReference type="InterPro" id="IPR029052">
    <property type="entry name" value="Metallo-depent_PP-like"/>
</dbReference>
<dbReference type="GO" id="GO:0046872">
    <property type="term" value="F:metal ion binding"/>
    <property type="evidence" value="ECO:0007669"/>
    <property type="project" value="UniProtKB-KW"/>
</dbReference>
<dbReference type="InterPro" id="IPR004843">
    <property type="entry name" value="Calcineurin-like_PHP"/>
</dbReference>
<dbReference type="PROSITE" id="PS00125">
    <property type="entry name" value="SER_THR_PHOSPHATASE"/>
    <property type="match status" value="1"/>
</dbReference>
<dbReference type="PANTHER" id="PTHR45668">
    <property type="entry name" value="SERINE/THREONINE-PROTEIN PHOSPHATASE 5-RELATED"/>
    <property type="match status" value="1"/>
</dbReference>
<evidence type="ECO:0000313" key="7">
    <source>
        <dbReference type="Proteomes" id="UP000186817"/>
    </source>
</evidence>
<feature type="domain" description="Serine/threonine specific protein phosphatases" evidence="5">
    <location>
        <begin position="559"/>
        <end position="564"/>
    </location>
</feature>
<dbReference type="PRINTS" id="PR00114">
    <property type="entry name" value="STPHPHTASE"/>
</dbReference>
<dbReference type="GO" id="GO:0004722">
    <property type="term" value="F:protein serine/threonine phosphatase activity"/>
    <property type="evidence" value="ECO:0007669"/>
    <property type="project" value="UniProtKB-EC"/>
</dbReference>
<comment type="cofactor">
    <cofactor evidence="1">
        <name>Mn(2+)</name>
        <dbReference type="ChEBI" id="CHEBI:29035"/>
    </cofactor>
</comment>
<organism evidence="6 7">
    <name type="scientific">Symbiodinium microadriaticum</name>
    <name type="common">Dinoflagellate</name>
    <name type="synonym">Zooxanthella microadriatica</name>
    <dbReference type="NCBI Taxonomy" id="2951"/>
    <lineage>
        <taxon>Eukaryota</taxon>
        <taxon>Sar</taxon>
        <taxon>Alveolata</taxon>
        <taxon>Dinophyceae</taxon>
        <taxon>Suessiales</taxon>
        <taxon>Symbiodiniaceae</taxon>
        <taxon>Symbiodinium</taxon>
    </lineage>
</organism>
<dbReference type="AlphaFoldDB" id="A0A1Q9EHJ8"/>
<dbReference type="Gene3D" id="3.60.21.10">
    <property type="match status" value="1"/>
</dbReference>
<dbReference type="EC" id="3.1.3.16" evidence="4"/>
<dbReference type="InterPro" id="IPR051134">
    <property type="entry name" value="PPP_phosphatase"/>
</dbReference>
<evidence type="ECO:0000313" key="6">
    <source>
        <dbReference type="EMBL" id="OLQ06905.1"/>
    </source>
</evidence>
<keyword evidence="3" id="KW-0464">Manganese</keyword>
<keyword evidence="2" id="KW-0479">Metal-binding</keyword>
<gene>
    <name evidence="6" type="primary">ppt1</name>
    <name evidence="6" type="ORF">AK812_SmicGene9757</name>
</gene>
<dbReference type="EMBL" id="LSRX01000150">
    <property type="protein sequence ID" value="OLQ06905.1"/>
    <property type="molecule type" value="Genomic_DNA"/>
</dbReference>
<evidence type="ECO:0000256" key="4">
    <source>
        <dbReference type="RuleBase" id="RU004273"/>
    </source>
</evidence>
<protein>
    <recommendedName>
        <fullName evidence="4">Serine/threonine-protein phosphatase</fullName>
        <ecNumber evidence="4">3.1.3.16</ecNumber>
    </recommendedName>
</protein>
<evidence type="ECO:0000256" key="2">
    <source>
        <dbReference type="ARBA" id="ARBA00022723"/>
    </source>
</evidence>
<dbReference type="InterPro" id="IPR006186">
    <property type="entry name" value="Ser/Thr-sp_prot-phosphatase"/>
</dbReference>
<accession>A0A1Q9EHJ8</accession>
<evidence type="ECO:0000259" key="5">
    <source>
        <dbReference type="PROSITE" id="PS00125"/>
    </source>
</evidence>
<comment type="catalytic activity">
    <reaction evidence="4">
        <text>O-phospho-L-threonyl-[protein] + H2O = L-threonyl-[protein] + phosphate</text>
        <dbReference type="Rhea" id="RHEA:47004"/>
        <dbReference type="Rhea" id="RHEA-COMP:11060"/>
        <dbReference type="Rhea" id="RHEA-COMP:11605"/>
        <dbReference type="ChEBI" id="CHEBI:15377"/>
        <dbReference type="ChEBI" id="CHEBI:30013"/>
        <dbReference type="ChEBI" id="CHEBI:43474"/>
        <dbReference type="ChEBI" id="CHEBI:61977"/>
        <dbReference type="EC" id="3.1.3.16"/>
    </reaction>
</comment>
<dbReference type="Pfam" id="PF00149">
    <property type="entry name" value="Metallophos"/>
    <property type="match status" value="1"/>
</dbReference>
<keyword evidence="7" id="KW-1185">Reference proteome</keyword>
<dbReference type="OrthoDB" id="422587at2759"/>
<evidence type="ECO:0000256" key="1">
    <source>
        <dbReference type="ARBA" id="ARBA00001936"/>
    </source>
</evidence>
<comment type="similarity">
    <text evidence="4">Belongs to the PPP phosphatase family.</text>
</comment>
<dbReference type="SMART" id="SM00156">
    <property type="entry name" value="PP2Ac"/>
    <property type="match status" value="1"/>
</dbReference>
<keyword evidence="4" id="KW-0378">Hydrolase</keyword>
<dbReference type="OMA" id="PMKDAYQ"/>